<keyword evidence="1" id="KW-1133">Transmembrane helix</keyword>
<protein>
    <submittedName>
        <fullName evidence="4">Diguanylate cyclase/phosphodiesterase</fullName>
    </submittedName>
</protein>
<dbReference type="InterPro" id="IPR000160">
    <property type="entry name" value="GGDEF_dom"/>
</dbReference>
<comment type="caution">
    <text evidence="4">The sequence shown here is derived from an EMBL/GenBank/DDBJ whole genome shotgun (WGS) entry which is preliminary data.</text>
</comment>
<dbReference type="RefSeq" id="WP_090253495.1">
    <property type="nucleotide sequence ID" value="NZ_FMTL01000002.1"/>
</dbReference>
<evidence type="ECO:0000256" key="1">
    <source>
        <dbReference type="SAM" id="Phobius"/>
    </source>
</evidence>
<dbReference type="Gene3D" id="3.30.70.270">
    <property type="match status" value="1"/>
</dbReference>
<dbReference type="PANTHER" id="PTHR33121:SF79">
    <property type="entry name" value="CYCLIC DI-GMP PHOSPHODIESTERASE PDED-RELATED"/>
    <property type="match status" value="1"/>
</dbReference>
<dbReference type="SMART" id="SM00052">
    <property type="entry name" value="EAL"/>
    <property type="match status" value="1"/>
</dbReference>
<dbReference type="AlphaFoldDB" id="A0AB37Z8V3"/>
<dbReference type="EMBL" id="FMTL01000002">
    <property type="protein sequence ID" value="SCW68891.1"/>
    <property type="molecule type" value="Genomic_DNA"/>
</dbReference>
<dbReference type="Pfam" id="PF00990">
    <property type="entry name" value="GGDEF"/>
    <property type="match status" value="1"/>
</dbReference>
<dbReference type="Pfam" id="PF00563">
    <property type="entry name" value="EAL"/>
    <property type="match status" value="1"/>
</dbReference>
<dbReference type="InterPro" id="IPR043128">
    <property type="entry name" value="Rev_trsase/Diguanyl_cyclase"/>
</dbReference>
<keyword evidence="1" id="KW-0812">Transmembrane</keyword>
<dbReference type="NCBIfam" id="TIGR00254">
    <property type="entry name" value="GGDEF"/>
    <property type="match status" value="1"/>
</dbReference>
<dbReference type="GO" id="GO:0071111">
    <property type="term" value="F:cyclic-guanylate-specific phosphodiesterase activity"/>
    <property type="evidence" value="ECO:0007669"/>
    <property type="project" value="InterPro"/>
</dbReference>
<dbReference type="Gene3D" id="3.20.20.450">
    <property type="entry name" value="EAL domain"/>
    <property type="match status" value="1"/>
</dbReference>
<dbReference type="PROSITE" id="PS50883">
    <property type="entry name" value="EAL"/>
    <property type="match status" value="1"/>
</dbReference>
<feature type="domain" description="GGDEF" evidence="3">
    <location>
        <begin position="226"/>
        <end position="359"/>
    </location>
</feature>
<gene>
    <name evidence="4" type="ORF">SAMN05216370_2829</name>
</gene>
<dbReference type="InterPro" id="IPR050706">
    <property type="entry name" value="Cyclic-di-GMP_PDE-like"/>
</dbReference>
<feature type="domain" description="EAL" evidence="2">
    <location>
        <begin position="368"/>
        <end position="622"/>
    </location>
</feature>
<keyword evidence="1" id="KW-0472">Membrane</keyword>
<evidence type="ECO:0000313" key="4">
    <source>
        <dbReference type="EMBL" id="SCW68891.1"/>
    </source>
</evidence>
<name>A0AB37Z8V3_9PSED</name>
<dbReference type="InterPro" id="IPR035919">
    <property type="entry name" value="EAL_sf"/>
</dbReference>
<organism evidence="4 5">
    <name type="scientific">Pseudomonas peli</name>
    <dbReference type="NCBI Taxonomy" id="592361"/>
    <lineage>
        <taxon>Bacteria</taxon>
        <taxon>Pseudomonadati</taxon>
        <taxon>Pseudomonadota</taxon>
        <taxon>Gammaproteobacteria</taxon>
        <taxon>Pseudomonadales</taxon>
        <taxon>Pseudomonadaceae</taxon>
        <taxon>Pseudomonas</taxon>
    </lineage>
</organism>
<reference evidence="4 5" key="1">
    <citation type="submission" date="2016-10" db="EMBL/GenBank/DDBJ databases">
        <authorList>
            <person name="Varghese N."/>
            <person name="Submissions S."/>
        </authorList>
    </citation>
    <scope>NUCLEOTIDE SEQUENCE [LARGE SCALE GENOMIC DNA]</scope>
    <source>
        <strain evidence="4 5">DSM 17833</strain>
    </source>
</reference>
<feature type="transmembrane region" description="Helical" evidence="1">
    <location>
        <begin position="169"/>
        <end position="191"/>
    </location>
</feature>
<dbReference type="Proteomes" id="UP000242418">
    <property type="component" value="Unassembled WGS sequence"/>
</dbReference>
<dbReference type="SUPFAM" id="SSF141868">
    <property type="entry name" value="EAL domain-like"/>
    <property type="match status" value="1"/>
</dbReference>
<sequence length="639" mass="72608">MRRLRYVFLLLVTLGFAIGIAASLISSQRSAELTSSRIQLSAWSLAQLEHEFLKFHASLRLFQADKLLAEQLQLDYDLLWNRLEVFLNGEENRAIRERFDAAALARSLLNQLKQDEALLFAPQLQPSEQIEQLIKAYSEYQQPIRRLIVRNFTGPEAASIVDEAHAQRFLTQGLLLGLLFCGGALLSLLFFESRRNNFLARNDALTQLPNRQSLLALQTGSVSPTAYSAVAVIEMNNFRTVNETISHEAGDRLLERIGQTLNQLKPEGSFIARVGGDEFLMTFSERFPADLVIETLKVLTKALSFDFQSDKQLFQVNARIGVVFNSDNTHSIEKLYYCATLATREMRLSQTRGLKVFDEEINNRYLRSQQLLSDLRRAINGTFPGLALHYQPILGLKQDVMGVEVLLRWNHPSMGYISPLEVVELAENNQLGLPFGRWLLQRLKQDLYKLPDEMREHLYFSINVSPSQFTPRLPNSLAKWLADAPISADQLLLEMTESISVANFNECQGILQQINALGVDIALDDFGTGYSSLSYLSSLKVQRIKIDKSFIQGISQDLQMQRVVRSIIELCHGFNFSVICEGIEDRADDQQIRSLGSDYAQGYFYGRPMALPGLIAWYSENRPQLLFSVQEVHDHHVRH</sequence>
<evidence type="ECO:0000313" key="5">
    <source>
        <dbReference type="Proteomes" id="UP000242418"/>
    </source>
</evidence>
<dbReference type="InterPro" id="IPR001633">
    <property type="entry name" value="EAL_dom"/>
</dbReference>
<dbReference type="CDD" id="cd01949">
    <property type="entry name" value="GGDEF"/>
    <property type="match status" value="1"/>
</dbReference>
<dbReference type="PROSITE" id="PS50887">
    <property type="entry name" value="GGDEF"/>
    <property type="match status" value="1"/>
</dbReference>
<dbReference type="CDD" id="cd01948">
    <property type="entry name" value="EAL"/>
    <property type="match status" value="1"/>
</dbReference>
<keyword evidence="5" id="KW-1185">Reference proteome</keyword>
<dbReference type="PANTHER" id="PTHR33121">
    <property type="entry name" value="CYCLIC DI-GMP PHOSPHODIESTERASE PDEF"/>
    <property type="match status" value="1"/>
</dbReference>
<dbReference type="SMART" id="SM00267">
    <property type="entry name" value="GGDEF"/>
    <property type="match status" value="1"/>
</dbReference>
<dbReference type="InterPro" id="IPR029787">
    <property type="entry name" value="Nucleotide_cyclase"/>
</dbReference>
<evidence type="ECO:0000259" key="3">
    <source>
        <dbReference type="PROSITE" id="PS50887"/>
    </source>
</evidence>
<dbReference type="SUPFAM" id="SSF55073">
    <property type="entry name" value="Nucleotide cyclase"/>
    <property type="match status" value="1"/>
</dbReference>
<accession>A0AB37Z8V3</accession>
<evidence type="ECO:0000259" key="2">
    <source>
        <dbReference type="PROSITE" id="PS50883"/>
    </source>
</evidence>
<proteinExistence type="predicted"/>